<reference evidence="1 2" key="1">
    <citation type="submission" date="2015-04" db="EMBL/GenBank/DDBJ databases">
        <authorList>
            <person name="Schouten J.T."/>
            <person name="Crockett J.T."/>
            <person name="Hodson T.S."/>
            <person name="Hyde J.R."/>
            <person name="Smith T.A."/>
            <person name="Merrill B.D."/>
            <person name="Crook M.B."/>
            <person name="Griffitts J.S."/>
            <person name="Burnett S.H."/>
            <person name="Grose J.H."/>
            <person name="Breakwell D.P."/>
        </authorList>
    </citation>
    <scope>NUCLEOTIDE SEQUENCE [LARGE SCALE GENOMIC DNA]</scope>
</reference>
<proteinExistence type="predicted"/>
<organism evidence="1 2">
    <name type="scientific">Sinorhizobium phage phiM7</name>
    <dbReference type="NCBI Taxonomy" id="1647403"/>
    <lineage>
        <taxon>Viruses</taxon>
        <taxon>Duplodnaviria</taxon>
        <taxon>Heunggongvirae</taxon>
        <taxon>Uroviricota</taxon>
        <taxon>Caudoviricetes</taxon>
        <taxon>Emdodecavirus</taxon>
        <taxon>Emdodecavirus M7</taxon>
    </lineage>
</organism>
<dbReference type="Proteomes" id="UP000221947">
    <property type="component" value="Segment"/>
</dbReference>
<evidence type="ECO:0000313" key="2">
    <source>
        <dbReference type="Proteomes" id="UP000221947"/>
    </source>
</evidence>
<gene>
    <name evidence="1" type="ORF">PHIM7_31</name>
</gene>
<dbReference type="EMBL" id="KR052480">
    <property type="protein sequence ID" value="AKF12579.1"/>
    <property type="molecule type" value="Genomic_DNA"/>
</dbReference>
<name>A0A0F6YNR5_9CAUD</name>
<keyword evidence="2" id="KW-1185">Reference proteome</keyword>
<sequence length="145" mass="16630">MKITIQELDERIKEYSKSKSLSLESDLTKPLKQWELRPIQDQPVMIFLMAQHDLANGARKVIVEKHIVTHDGWTSLPQFLDPDFVYVEPEPPKPDTIDIAYVNSAIEALLAAGITDVRYWKSVCPDSFEPYINISIPYRLTKSAE</sequence>
<protein>
    <submittedName>
        <fullName evidence="1">Uncharacterized protein</fullName>
    </submittedName>
</protein>
<evidence type="ECO:0000313" key="1">
    <source>
        <dbReference type="EMBL" id="AKF12579.1"/>
    </source>
</evidence>
<accession>A0A0F6YNR5</accession>